<keyword evidence="11 39" id="KW-1133">Transmembrane helix</keyword>
<evidence type="ECO:0000256" key="12">
    <source>
        <dbReference type="ARBA" id="ARBA00023034"/>
    </source>
</evidence>
<comment type="subunit">
    <text evidence="33">Homodimer; disulfide-linked. Homodimer formation occurs in the endoplasmic reticulum.</text>
</comment>
<keyword evidence="8" id="KW-0808">Transferase</keyword>
<dbReference type="Gene3D" id="3.90.1480.20">
    <property type="entry name" value="Glycosyl transferase family 29"/>
    <property type="match status" value="1"/>
</dbReference>
<evidence type="ECO:0000256" key="26">
    <source>
        <dbReference type="ARBA" id="ARBA00042990"/>
    </source>
</evidence>
<evidence type="ECO:0000256" key="11">
    <source>
        <dbReference type="ARBA" id="ARBA00022989"/>
    </source>
</evidence>
<evidence type="ECO:0000256" key="35">
    <source>
        <dbReference type="ARBA" id="ARBA00081228"/>
    </source>
</evidence>
<evidence type="ECO:0000256" key="33">
    <source>
        <dbReference type="ARBA" id="ARBA00062545"/>
    </source>
</evidence>
<evidence type="ECO:0000256" key="39">
    <source>
        <dbReference type="SAM" id="Phobius"/>
    </source>
</evidence>
<dbReference type="GeneID" id="103189009"/>
<dbReference type="InterPro" id="IPR001675">
    <property type="entry name" value="Glyco_trans_29"/>
</dbReference>
<evidence type="ECO:0000256" key="18">
    <source>
        <dbReference type="ARBA" id="ARBA00039106"/>
    </source>
</evidence>
<dbReference type="KEGG" id="cmk:103189009"/>
<evidence type="ECO:0000256" key="25">
    <source>
        <dbReference type="ARBA" id="ARBA00042682"/>
    </source>
</evidence>
<evidence type="ECO:0000256" key="1">
    <source>
        <dbReference type="ARBA" id="ARBA00004447"/>
    </source>
</evidence>
<feature type="disulfide bond" evidence="38">
    <location>
        <begin position="126"/>
        <end position="265"/>
    </location>
</feature>
<evidence type="ECO:0000256" key="38">
    <source>
        <dbReference type="PIRSR" id="PIRSR005557-2"/>
    </source>
</evidence>
<reference evidence="40" key="4">
    <citation type="submission" date="2025-08" db="UniProtKB">
        <authorList>
            <consortium name="Ensembl"/>
        </authorList>
    </citation>
    <scope>IDENTIFICATION</scope>
</reference>
<comment type="catalytic activity">
    <reaction evidence="32">
        <text>a globoside GalGb4Cer + CMP-N-acetyl-beta-neuraminate = a globoside MSGG + CMP + H(+)</text>
        <dbReference type="Rhea" id="RHEA:65372"/>
        <dbReference type="ChEBI" id="CHEBI:15378"/>
        <dbReference type="ChEBI" id="CHEBI:57812"/>
        <dbReference type="ChEBI" id="CHEBI:60377"/>
        <dbReference type="ChEBI" id="CHEBI:140623"/>
        <dbReference type="ChEBI" id="CHEBI:140691"/>
    </reaction>
    <physiologicalReaction direction="left-to-right" evidence="32">
        <dbReference type="Rhea" id="RHEA:65373"/>
    </physiologicalReaction>
</comment>
<dbReference type="Ensembl" id="ENSCMIT00000040930.1">
    <property type="protein sequence ID" value="ENSCMIP00000040358.1"/>
    <property type="gene ID" value="ENSCMIG00000016834.1"/>
</dbReference>
<dbReference type="PANTHER" id="PTHR46032:SF6">
    <property type="entry name" value="CMP-N-ACETYLNEURAMINATE-BETA-GALACTOSAMIDE-ALPHA-2,3-SIALYLTRANSFERASE 1"/>
    <property type="match status" value="1"/>
</dbReference>
<dbReference type="OMA" id="RPCSCHT"/>
<dbReference type="GO" id="GO:0097503">
    <property type="term" value="P:sialylation"/>
    <property type="evidence" value="ECO:0007669"/>
    <property type="project" value="TreeGrafter"/>
</dbReference>
<comment type="pathway">
    <text evidence="4">Glycolipid biosynthesis.</text>
</comment>
<reference evidence="41" key="3">
    <citation type="journal article" date="2014" name="Nature">
        <title>Elephant shark genome provides unique insights into gnathostome evolution.</title>
        <authorList>
            <consortium name="International Elephant Shark Genome Sequencing Consortium"/>
            <person name="Venkatesh B."/>
            <person name="Lee A.P."/>
            <person name="Ravi V."/>
            <person name="Maurya A.K."/>
            <person name="Lian M.M."/>
            <person name="Swann J.B."/>
            <person name="Ohta Y."/>
            <person name="Flajnik M.F."/>
            <person name="Sutoh Y."/>
            <person name="Kasahara M."/>
            <person name="Hoon S."/>
            <person name="Gangu V."/>
            <person name="Roy S.W."/>
            <person name="Irimia M."/>
            <person name="Korzh V."/>
            <person name="Kondrychyn I."/>
            <person name="Lim Z.W."/>
            <person name="Tay B.H."/>
            <person name="Tohari S."/>
            <person name="Kong K.W."/>
            <person name="Ho S."/>
            <person name="Lorente-Galdos B."/>
            <person name="Quilez J."/>
            <person name="Marques-Bonet T."/>
            <person name="Raney B.J."/>
            <person name="Ingham P.W."/>
            <person name="Tay A."/>
            <person name="Hillier L.W."/>
            <person name="Minx P."/>
            <person name="Boehm T."/>
            <person name="Wilson R.K."/>
            <person name="Brenner S."/>
            <person name="Warren W.C."/>
        </authorList>
    </citation>
    <scope>NUCLEOTIDE SEQUENCE [LARGE SCALE GENOMIC DNA]</scope>
</reference>
<evidence type="ECO:0000256" key="21">
    <source>
        <dbReference type="ARBA" id="ARBA00041507"/>
    </source>
</evidence>
<evidence type="ECO:0000256" key="7">
    <source>
        <dbReference type="ARBA" id="ARBA00022676"/>
    </source>
</evidence>
<dbReference type="GO" id="GO:0047288">
    <property type="term" value="F:beta-D-galactosyl-(1-&gt;3)-N-acetyl-beta-D-galactosaminide alpha-2,3- sialyltransferase"/>
    <property type="evidence" value="ECO:0007669"/>
    <property type="project" value="UniProtKB-EC"/>
</dbReference>
<dbReference type="PANTHER" id="PTHR46032">
    <property type="entry name" value="ALPHA-2,3-SIALYLTRANSFERASE ST3GAL I ISOFORM X1"/>
    <property type="match status" value="1"/>
</dbReference>
<dbReference type="STRING" id="7868.ENSCMIP00000040358"/>
<evidence type="ECO:0000256" key="34">
    <source>
        <dbReference type="ARBA" id="ARBA00072809"/>
    </source>
</evidence>
<keyword evidence="9 39" id="KW-0812">Transmembrane</keyword>
<dbReference type="InParanoid" id="A0A4W3JQH3"/>
<evidence type="ECO:0000256" key="9">
    <source>
        <dbReference type="ARBA" id="ARBA00022692"/>
    </source>
</evidence>
<evidence type="ECO:0000256" key="20">
    <source>
        <dbReference type="ARBA" id="ARBA00040101"/>
    </source>
</evidence>
<dbReference type="EC" id="2.4.3.2" evidence="18"/>
<dbReference type="FunCoup" id="A0A4W3JQH3">
    <property type="interactions" value="68"/>
</dbReference>
<reference evidence="41" key="2">
    <citation type="journal article" date="2007" name="PLoS Biol.">
        <title>Survey sequencing and comparative analysis of the elephant shark (Callorhinchus milii) genome.</title>
        <authorList>
            <person name="Venkatesh B."/>
            <person name="Kirkness E.F."/>
            <person name="Loh Y.H."/>
            <person name="Halpern A.L."/>
            <person name="Lee A.P."/>
            <person name="Johnson J."/>
            <person name="Dandona N."/>
            <person name="Viswanathan L.D."/>
            <person name="Tay A."/>
            <person name="Venter J.C."/>
            <person name="Strausberg R.L."/>
            <person name="Brenner S."/>
        </authorList>
    </citation>
    <scope>NUCLEOTIDE SEQUENCE [LARGE SCALE GENOMIC DNA]</scope>
</reference>
<evidence type="ECO:0000256" key="32">
    <source>
        <dbReference type="ARBA" id="ARBA00052027"/>
    </source>
</evidence>
<dbReference type="PIRSF" id="PIRSF005557">
    <property type="entry name" value="Sialyl_trans"/>
    <property type="match status" value="1"/>
</dbReference>
<feature type="transmembrane region" description="Helical" evidence="39">
    <location>
        <begin position="12"/>
        <end position="32"/>
    </location>
</feature>
<dbReference type="InterPro" id="IPR012163">
    <property type="entry name" value="Sialyl_trans"/>
</dbReference>
<dbReference type="Pfam" id="PF00777">
    <property type="entry name" value="Glyco_transf_29"/>
    <property type="match status" value="1"/>
</dbReference>
<dbReference type="AlphaFoldDB" id="A0A4W3JQH3"/>
<evidence type="ECO:0000256" key="3">
    <source>
        <dbReference type="ARBA" id="ARBA00004922"/>
    </source>
</evidence>
<evidence type="ECO:0000256" key="31">
    <source>
        <dbReference type="ARBA" id="ARBA00047509"/>
    </source>
</evidence>
<reference evidence="40" key="5">
    <citation type="submission" date="2025-09" db="UniProtKB">
        <authorList>
            <consortium name="Ensembl"/>
        </authorList>
    </citation>
    <scope>IDENTIFICATION</scope>
</reference>
<evidence type="ECO:0000256" key="37">
    <source>
        <dbReference type="ARBA" id="ARBA00082805"/>
    </source>
</evidence>
<keyword evidence="6" id="KW-0964">Secreted</keyword>
<evidence type="ECO:0000313" key="41">
    <source>
        <dbReference type="Proteomes" id="UP000314986"/>
    </source>
</evidence>
<comment type="catalytic activity">
    <reaction evidence="17">
        <text>a beta-D-galactosyl-(1-&gt;3)-N-acetyl-alpha-D-galactosaminyl derivative + CMP-N-acetyl-beta-neuraminate = an N-acetyl-alpha-neuraminyl-(2-&gt;3)-beta-D-galactosyl-(1-&gt;3)-N-acetyl-alpha-D-galactosaminyl derivative + CMP + H(+)</text>
        <dbReference type="Rhea" id="RHEA:21616"/>
        <dbReference type="ChEBI" id="CHEBI:15378"/>
        <dbReference type="ChEBI" id="CHEBI:57812"/>
        <dbReference type="ChEBI" id="CHEBI:60377"/>
        <dbReference type="ChEBI" id="CHEBI:133470"/>
        <dbReference type="ChEBI" id="CHEBI:139596"/>
        <dbReference type="EC" id="2.4.3.4"/>
    </reaction>
    <physiologicalReaction direction="left-to-right" evidence="17">
        <dbReference type="Rhea" id="RHEA:21617"/>
    </physiologicalReaction>
</comment>
<dbReference type="CDD" id="cd23966">
    <property type="entry name" value="GT29_ST3GAL1_2"/>
    <property type="match status" value="1"/>
</dbReference>
<reference evidence="41" key="1">
    <citation type="journal article" date="2006" name="Science">
        <title>Ancient noncoding elements conserved in the human genome.</title>
        <authorList>
            <person name="Venkatesh B."/>
            <person name="Kirkness E.F."/>
            <person name="Loh Y.H."/>
            <person name="Halpern A.L."/>
            <person name="Lee A.P."/>
            <person name="Johnson J."/>
            <person name="Dandona N."/>
            <person name="Viswanathan L.D."/>
            <person name="Tay A."/>
            <person name="Venter J.C."/>
            <person name="Strausberg R.L."/>
            <person name="Brenner S."/>
        </authorList>
    </citation>
    <scope>NUCLEOTIDE SEQUENCE [LARGE SCALE GENOMIC DNA]</scope>
</reference>
<dbReference type="InterPro" id="IPR051757">
    <property type="entry name" value="Beta-gal_alpha2-3_sialyltrans"/>
</dbReference>
<evidence type="ECO:0000256" key="24">
    <source>
        <dbReference type="ARBA" id="ARBA00042448"/>
    </source>
</evidence>
<dbReference type="OrthoDB" id="10264956at2759"/>
<dbReference type="InterPro" id="IPR038578">
    <property type="entry name" value="GT29-like_sf"/>
</dbReference>
<keyword evidence="7" id="KW-0328">Glycosyltransferase</keyword>
<comment type="catalytic activity">
    <reaction evidence="28">
        <text>a ganglioside GA1 (d18:1(4E)) + CMP-N-acetyl-beta-neuraminate = a ganglioside GM1b (d18:1(4E)) + CMP + H(+)</text>
        <dbReference type="Rhea" id="RHEA:47560"/>
        <dbReference type="ChEBI" id="CHEBI:15378"/>
        <dbReference type="ChEBI" id="CHEBI:27938"/>
        <dbReference type="ChEBI" id="CHEBI:57812"/>
        <dbReference type="ChEBI" id="CHEBI:60377"/>
        <dbReference type="ChEBI" id="CHEBI:78568"/>
    </reaction>
    <physiologicalReaction direction="left-to-right" evidence="28">
        <dbReference type="Rhea" id="RHEA:47561"/>
    </physiologicalReaction>
</comment>
<proteinExistence type="inferred from homology"/>
<evidence type="ECO:0000256" key="30">
    <source>
        <dbReference type="ARBA" id="ARBA00043816"/>
    </source>
</evidence>
<evidence type="ECO:0000256" key="15">
    <source>
        <dbReference type="ARBA" id="ARBA00023157"/>
    </source>
</evidence>
<protein>
    <recommendedName>
        <fullName evidence="20">CMP-N-acetylneuraminate-beta-galactosamide-alpha-2,3-sialyltransferase 1</fullName>
        <ecNumber evidence="18">2.4.3.2</ecNumber>
        <ecNumber evidence="19">2.4.3.4</ecNumber>
    </recommendedName>
    <alternativeName>
        <fullName evidence="34">CMP-N-acetylneuraminate-beta-galactosamide-alpha-2,3-sialyltransferase 2</fullName>
    </alternativeName>
    <alternativeName>
        <fullName evidence="27">Gal-NAc6S</fullName>
    </alternativeName>
    <alternativeName>
        <fullName evidence="24">Gal-beta-1,3-GalNAc-alpha-2,3-sialyltransferase</fullName>
    </alternativeName>
    <alternativeName>
        <fullName evidence="26">Monosialoganglioside sialyltransferase</fullName>
    </alternativeName>
    <alternativeName>
        <fullName evidence="22">ST3Gal I</fullName>
    </alternativeName>
    <alternativeName>
        <fullName evidence="35">ST3Gal II</fullName>
    </alternativeName>
    <alternativeName>
        <fullName evidence="23">ST3GalA.1</fullName>
    </alternativeName>
    <alternativeName>
        <fullName evidence="36">ST3GalA.2</fullName>
    </alternativeName>
    <alternativeName>
        <fullName evidence="21">ST3O</fullName>
    </alternativeName>
    <alternativeName>
        <fullName evidence="25">Sialyltransferase 4A</fullName>
    </alternativeName>
    <alternativeName>
        <fullName evidence="37">Sialyltransferase 4B</fullName>
    </alternativeName>
</protein>
<comment type="catalytic activity">
    <reaction evidence="29">
        <text>a ganglioside GM1 (d18:1(4E)) + CMP-N-acetyl-beta-neuraminate = a ganglioside GD1a (d18:1(4E)) + CMP + H(+)</text>
        <dbReference type="Rhea" id="RHEA:18021"/>
        <dbReference type="ChEBI" id="CHEBI:15378"/>
        <dbReference type="ChEBI" id="CHEBI:57812"/>
        <dbReference type="ChEBI" id="CHEBI:60377"/>
        <dbReference type="ChEBI" id="CHEBI:77709"/>
        <dbReference type="ChEBI" id="CHEBI:78445"/>
        <dbReference type="EC" id="2.4.3.2"/>
    </reaction>
    <physiologicalReaction direction="left-to-right" evidence="29">
        <dbReference type="Rhea" id="RHEA:18022"/>
    </physiologicalReaction>
</comment>
<dbReference type="GO" id="GO:0032580">
    <property type="term" value="C:Golgi cisterna membrane"/>
    <property type="evidence" value="ECO:0007669"/>
    <property type="project" value="UniProtKB-SubCell"/>
</dbReference>
<evidence type="ECO:0000256" key="23">
    <source>
        <dbReference type="ARBA" id="ARBA00042022"/>
    </source>
</evidence>
<evidence type="ECO:0000256" key="6">
    <source>
        <dbReference type="ARBA" id="ARBA00022525"/>
    </source>
</evidence>
<gene>
    <name evidence="40" type="primary">LOC103189009</name>
</gene>
<evidence type="ECO:0000256" key="36">
    <source>
        <dbReference type="ARBA" id="ARBA00081332"/>
    </source>
</evidence>
<name>A0A4W3JQH3_CALMI</name>
<evidence type="ECO:0000256" key="17">
    <source>
        <dbReference type="ARBA" id="ARBA00036292"/>
    </source>
</evidence>
<keyword evidence="10" id="KW-0735">Signal-anchor</keyword>
<evidence type="ECO:0000256" key="13">
    <source>
        <dbReference type="ARBA" id="ARBA00023098"/>
    </source>
</evidence>
<evidence type="ECO:0000256" key="10">
    <source>
        <dbReference type="ARBA" id="ARBA00022968"/>
    </source>
</evidence>
<comment type="similarity">
    <text evidence="5">Belongs to the glycosyltransferase 29 family.</text>
</comment>
<comment type="subcellular location">
    <subcellularLocation>
        <location evidence="1">Golgi apparatus</location>
        <location evidence="1">Golgi stack membrane</location>
        <topology evidence="1">Single-pass type II membrane protein</topology>
    </subcellularLocation>
    <subcellularLocation>
        <location evidence="2">Secreted</location>
    </subcellularLocation>
</comment>
<dbReference type="GO" id="GO:0005576">
    <property type="term" value="C:extracellular region"/>
    <property type="evidence" value="ECO:0007669"/>
    <property type="project" value="UniProtKB-SubCell"/>
</dbReference>
<keyword evidence="15" id="KW-1015">Disulfide bond</keyword>
<evidence type="ECO:0000256" key="16">
    <source>
        <dbReference type="ARBA" id="ARBA00023180"/>
    </source>
</evidence>
<dbReference type="GeneTree" id="ENSGT00940000154725"/>
<evidence type="ECO:0000256" key="29">
    <source>
        <dbReference type="ARBA" id="ARBA00043773"/>
    </source>
</evidence>
<keyword evidence="13" id="KW-0443">Lipid metabolism</keyword>
<comment type="catalytic activity">
    <reaction evidence="31">
        <text>ganglioside GM1 (d18:1(4E)/18:0) + CMP-N-acetyl-beta-neuraminate = ganglioside GD1a (18:1(4E)/18:0) + CMP + H(+)</text>
        <dbReference type="Rhea" id="RHEA:48248"/>
        <dbReference type="ChEBI" id="CHEBI:15378"/>
        <dbReference type="ChEBI" id="CHEBI:57812"/>
        <dbReference type="ChEBI" id="CHEBI:60377"/>
        <dbReference type="ChEBI" id="CHEBI:73110"/>
        <dbReference type="ChEBI" id="CHEBI:90153"/>
    </reaction>
    <physiologicalReaction direction="left-to-right" evidence="31">
        <dbReference type="Rhea" id="RHEA:48249"/>
    </physiologicalReaction>
</comment>
<comment type="catalytic activity">
    <reaction evidence="30">
        <text>a ganglioside GA1 + CMP-N-acetyl-beta-neuraminate = a ganglioside GM1b + CMP + H(+)</text>
        <dbReference type="Rhea" id="RHEA:48244"/>
        <dbReference type="ChEBI" id="CHEBI:15378"/>
        <dbReference type="ChEBI" id="CHEBI:57812"/>
        <dbReference type="ChEBI" id="CHEBI:60377"/>
        <dbReference type="ChEBI" id="CHEBI:88069"/>
        <dbReference type="ChEBI" id="CHEBI:90151"/>
    </reaction>
    <physiologicalReaction direction="left-to-right" evidence="30">
        <dbReference type="Rhea" id="RHEA:48245"/>
    </physiologicalReaction>
</comment>
<dbReference type="GO" id="GO:0006629">
    <property type="term" value="P:lipid metabolic process"/>
    <property type="evidence" value="ECO:0007669"/>
    <property type="project" value="UniProtKB-KW"/>
</dbReference>
<accession>A0A4W3JQH3</accession>
<evidence type="ECO:0000256" key="2">
    <source>
        <dbReference type="ARBA" id="ARBA00004613"/>
    </source>
</evidence>
<evidence type="ECO:0000256" key="14">
    <source>
        <dbReference type="ARBA" id="ARBA00023136"/>
    </source>
</evidence>
<dbReference type="EC" id="2.4.3.4" evidence="19"/>
<evidence type="ECO:0000256" key="27">
    <source>
        <dbReference type="ARBA" id="ARBA00042991"/>
    </source>
</evidence>
<keyword evidence="41" id="KW-1185">Reference proteome</keyword>
<evidence type="ECO:0000256" key="22">
    <source>
        <dbReference type="ARBA" id="ARBA00041997"/>
    </source>
</evidence>
<evidence type="ECO:0000256" key="8">
    <source>
        <dbReference type="ARBA" id="ARBA00022679"/>
    </source>
</evidence>
<evidence type="ECO:0000313" key="40">
    <source>
        <dbReference type="Ensembl" id="ENSCMIP00000040358.1"/>
    </source>
</evidence>
<evidence type="ECO:0000256" key="19">
    <source>
        <dbReference type="ARBA" id="ARBA00039107"/>
    </source>
</evidence>
<evidence type="ECO:0000256" key="28">
    <source>
        <dbReference type="ARBA" id="ARBA00043673"/>
    </source>
</evidence>
<keyword evidence="16" id="KW-0325">Glycoprotein</keyword>
<dbReference type="GO" id="GO:0003836">
    <property type="term" value="F:beta-galactoside (CMP) alpha-2,3-sialyltransferase activity"/>
    <property type="evidence" value="ECO:0007669"/>
    <property type="project" value="UniProtKB-EC"/>
</dbReference>
<dbReference type="Proteomes" id="UP000314986">
    <property type="component" value="Unassembled WGS sequence"/>
</dbReference>
<evidence type="ECO:0000256" key="5">
    <source>
        <dbReference type="ARBA" id="ARBA00006003"/>
    </source>
</evidence>
<comment type="pathway">
    <text evidence="3">Protein modification; protein glycosylation.</text>
</comment>
<evidence type="ECO:0000256" key="4">
    <source>
        <dbReference type="ARBA" id="ARBA00004934"/>
    </source>
</evidence>
<sequence>MIPYRIITLRGIRILTTSLLCLGIFLCSYTYYYSYNARWDGRLCHCERCVSELGLSNWFDKRFIPDHIPLLTRTNYTLTKETRNWWMQLQKERKPDNLSQVIAKLFELGRGEDNLLIRRHRGCRTCAVVGNSGNLLGSRYGKDIDTNEIVFRMNQAVTKGFQQDVGSRTTHHFMYPESARDLENNTHVILIPFKVLDIKWIISALTTGEVTRTYKPVKRRIKVNKDKILVYHPHFFKYVYENWNQRHGRTPSTGMLAIIFALHVCDQVNVYGFGCNSKGHWHHYWEQNKGAGAFRITGVHNADFEANVTKILTNIQKVTFHPGI</sequence>
<keyword evidence="12" id="KW-0333">Golgi apparatus</keyword>
<dbReference type="FunFam" id="3.90.1480.20:FF:000002">
    <property type="entry name" value="CMP-N-acetylneuraminate-beta-galactosamide- alpha-2,3-sialyltransferase 2"/>
    <property type="match status" value="1"/>
</dbReference>
<keyword evidence="14 39" id="KW-0472">Membrane</keyword>
<organism evidence="40 41">
    <name type="scientific">Callorhinchus milii</name>
    <name type="common">Ghost shark</name>
    <dbReference type="NCBI Taxonomy" id="7868"/>
    <lineage>
        <taxon>Eukaryota</taxon>
        <taxon>Metazoa</taxon>
        <taxon>Chordata</taxon>
        <taxon>Craniata</taxon>
        <taxon>Vertebrata</taxon>
        <taxon>Chondrichthyes</taxon>
        <taxon>Holocephali</taxon>
        <taxon>Chimaeriformes</taxon>
        <taxon>Callorhinchidae</taxon>
        <taxon>Callorhinchus</taxon>
    </lineage>
</organism>